<dbReference type="SUPFAM" id="SSF55073">
    <property type="entry name" value="Nucleotide cyclase"/>
    <property type="match status" value="1"/>
</dbReference>
<keyword evidence="2" id="KW-1133">Transmembrane helix</keyword>
<dbReference type="SMART" id="SM00267">
    <property type="entry name" value="GGDEF"/>
    <property type="match status" value="1"/>
</dbReference>
<dbReference type="AlphaFoldDB" id="A0A7K2IUW4"/>
<keyword evidence="2" id="KW-0472">Membrane</keyword>
<dbReference type="InterPro" id="IPR035919">
    <property type="entry name" value="EAL_sf"/>
</dbReference>
<dbReference type="OMA" id="WWGGTGS"/>
<proteinExistence type="predicted"/>
<feature type="transmembrane region" description="Helical" evidence="2">
    <location>
        <begin position="18"/>
        <end position="41"/>
    </location>
</feature>
<feature type="transmembrane region" description="Helical" evidence="2">
    <location>
        <begin position="158"/>
        <end position="180"/>
    </location>
</feature>
<dbReference type="Proteomes" id="UP000467124">
    <property type="component" value="Unassembled WGS sequence"/>
</dbReference>
<dbReference type="EMBL" id="JAYMRS010000005">
    <property type="protein sequence ID" value="MFB8769263.1"/>
    <property type="molecule type" value="Genomic_DNA"/>
</dbReference>
<evidence type="ECO:0000259" key="4">
    <source>
        <dbReference type="PROSITE" id="PS50887"/>
    </source>
</evidence>
<dbReference type="PROSITE" id="PS50883">
    <property type="entry name" value="EAL"/>
    <property type="match status" value="1"/>
</dbReference>
<dbReference type="InterPro" id="IPR052155">
    <property type="entry name" value="Biofilm_reg_signaling"/>
</dbReference>
<feature type="domain" description="GGDEF" evidence="4">
    <location>
        <begin position="278"/>
        <end position="410"/>
    </location>
</feature>
<reference evidence="5 8" key="2">
    <citation type="submission" date="2024-01" db="EMBL/GenBank/DDBJ databases">
        <title>Genome mining of biosynthetic gene clusters to explore secondary metabolites of Streptomyces sp.</title>
        <authorList>
            <person name="Baig A."/>
            <person name="Ajitkumar Shintre N."/>
            <person name="Kumar H."/>
            <person name="Anbarasu A."/>
            <person name="Ramaiah S."/>
        </authorList>
    </citation>
    <scope>NUCLEOTIDE SEQUENCE [LARGE SCALE GENOMIC DNA]</scope>
    <source>
        <strain evidence="5 8">A01</strain>
    </source>
</reference>
<evidence type="ECO:0000313" key="6">
    <source>
        <dbReference type="EMBL" id="MYR33751.1"/>
    </source>
</evidence>
<dbReference type="PROSITE" id="PS50887">
    <property type="entry name" value="GGDEF"/>
    <property type="match status" value="1"/>
</dbReference>
<dbReference type="RefSeq" id="WP_014909856.1">
    <property type="nucleotide sequence ID" value="NZ_JAYMRS010000005.1"/>
</dbReference>
<feature type="domain" description="EAL" evidence="3">
    <location>
        <begin position="419"/>
        <end position="675"/>
    </location>
</feature>
<feature type="transmembrane region" description="Helical" evidence="2">
    <location>
        <begin position="53"/>
        <end position="71"/>
    </location>
</feature>
<evidence type="ECO:0000313" key="7">
    <source>
        <dbReference type="Proteomes" id="UP000467124"/>
    </source>
</evidence>
<dbReference type="CDD" id="cd01948">
    <property type="entry name" value="EAL"/>
    <property type="match status" value="1"/>
</dbReference>
<dbReference type="PANTHER" id="PTHR44757">
    <property type="entry name" value="DIGUANYLATE CYCLASE DGCP"/>
    <property type="match status" value="1"/>
</dbReference>
<name>A0A7K2IUW4_9ACTN</name>
<organism evidence="6 7">
    <name type="scientific">Nocardiopsis alba</name>
    <dbReference type="NCBI Taxonomy" id="53437"/>
    <lineage>
        <taxon>Bacteria</taxon>
        <taxon>Bacillati</taxon>
        <taxon>Actinomycetota</taxon>
        <taxon>Actinomycetes</taxon>
        <taxon>Streptosporangiales</taxon>
        <taxon>Nocardiopsidaceae</taxon>
        <taxon>Nocardiopsis</taxon>
    </lineage>
</organism>
<feature type="region of interest" description="Disordered" evidence="1">
    <location>
        <begin position="652"/>
        <end position="684"/>
    </location>
</feature>
<keyword evidence="2" id="KW-0812">Transmembrane</keyword>
<dbReference type="InterPro" id="IPR029787">
    <property type="entry name" value="Nucleotide_cyclase"/>
</dbReference>
<dbReference type="EMBL" id="WWHY01000001">
    <property type="protein sequence ID" value="MYR33751.1"/>
    <property type="molecule type" value="Genomic_DNA"/>
</dbReference>
<dbReference type="InterPro" id="IPR001633">
    <property type="entry name" value="EAL_dom"/>
</dbReference>
<dbReference type="Gene3D" id="3.20.20.450">
    <property type="entry name" value="EAL domain"/>
    <property type="match status" value="1"/>
</dbReference>
<gene>
    <name evidence="6" type="ORF">GTW20_16160</name>
    <name evidence="5" type="ORF">VSQ78_16275</name>
</gene>
<dbReference type="Gene3D" id="3.30.70.270">
    <property type="match status" value="1"/>
</dbReference>
<dbReference type="Pfam" id="PF00990">
    <property type="entry name" value="GGDEF"/>
    <property type="match status" value="1"/>
</dbReference>
<feature type="transmembrane region" description="Helical" evidence="2">
    <location>
        <begin position="125"/>
        <end position="152"/>
    </location>
</feature>
<dbReference type="NCBIfam" id="TIGR00254">
    <property type="entry name" value="GGDEF"/>
    <property type="match status" value="1"/>
</dbReference>
<comment type="caution">
    <text evidence="6">The sequence shown here is derived from an EMBL/GenBank/DDBJ whole genome shotgun (WGS) entry which is preliminary data.</text>
</comment>
<keyword evidence="8" id="KW-1185">Reference proteome</keyword>
<protein>
    <submittedName>
        <fullName evidence="6">EAL domain-containing protein</fullName>
    </submittedName>
</protein>
<feature type="transmembrane region" description="Helical" evidence="2">
    <location>
        <begin position="91"/>
        <end position="113"/>
    </location>
</feature>
<evidence type="ECO:0000313" key="8">
    <source>
        <dbReference type="Proteomes" id="UP001585053"/>
    </source>
</evidence>
<reference evidence="6 7" key="1">
    <citation type="journal article" date="2019" name="Nat. Commun.">
        <title>The antimicrobial potential of Streptomyces from insect microbiomes.</title>
        <authorList>
            <person name="Chevrette M.G."/>
            <person name="Carlson C.M."/>
            <person name="Ortega H.E."/>
            <person name="Thomas C."/>
            <person name="Ananiev G.E."/>
            <person name="Barns K.J."/>
            <person name="Book A.J."/>
            <person name="Cagnazzo J."/>
            <person name="Carlos C."/>
            <person name="Flanigan W."/>
            <person name="Grubbs K.J."/>
            <person name="Horn H.A."/>
            <person name="Hoffmann F.M."/>
            <person name="Klassen J.L."/>
            <person name="Knack J.J."/>
            <person name="Lewin G.R."/>
            <person name="McDonald B.R."/>
            <person name="Muller L."/>
            <person name="Melo W.G.P."/>
            <person name="Pinto-Tomas A.A."/>
            <person name="Schmitz A."/>
            <person name="Wendt-Pienkowski E."/>
            <person name="Wildman S."/>
            <person name="Zhao M."/>
            <person name="Zhang F."/>
            <person name="Bugni T.S."/>
            <person name="Andes D.R."/>
            <person name="Pupo M.T."/>
            <person name="Currie C.R."/>
        </authorList>
    </citation>
    <scope>NUCLEOTIDE SEQUENCE [LARGE SCALE GENOMIC DNA]</scope>
    <source>
        <strain evidence="6 7">SID5840</strain>
    </source>
</reference>
<evidence type="ECO:0000259" key="3">
    <source>
        <dbReference type="PROSITE" id="PS50883"/>
    </source>
</evidence>
<dbReference type="SUPFAM" id="SSF141868">
    <property type="entry name" value="EAL domain-like"/>
    <property type="match status" value="1"/>
</dbReference>
<evidence type="ECO:0000256" key="2">
    <source>
        <dbReference type="SAM" id="Phobius"/>
    </source>
</evidence>
<dbReference type="InterPro" id="IPR043128">
    <property type="entry name" value="Rev_trsase/Diguanyl_cyclase"/>
</dbReference>
<dbReference type="InterPro" id="IPR000160">
    <property type="entry name" value="GGDEF_dom"/>
</dbReference>
<sequence length="684" mass="73800">MKDPIGTRDIGPRVGTPLWLYMAGTTFAGALLFGASTFELGLDQLFLLGQEPLIWVLLCMIVLGELTPIAMPGQAPGNGVPTSLPFTFALVIFYGLPVAALLQCVATTVSGVVRRHAPHRTAFNAAQYVLTLGVADAVLRLVLPEIVIVPAVPAGAELIAIALAGAASFVVNRTLVLCAVAMHERVPLRQVMFKGLRQQIYVNAVLISLSPLIVIAMTHSVLYVPLFAFPLGALYACVLLLVKRDHQANHDELTGLANRKLLTVRAHREILRARQQGSRVGLLLLDLDRFKEVNDTLGHPTGDRLLVTLARRLTHSVRPNDLVARLGGDEFAILLPQVRDNDSAREVALRLRGALAEPVRLDGMDFDLQVSTGIALYPDDAPDFPLLMQRADVAMYVAKSGRTGVESYDPGKDRNSTARLSMYSELRRGLADGALEMRYQPKVALADGRPIGLEALARWRHPVRGLLTPDEFMPVIEHSNLFRAFTVQVLDITLARLSLWREEGLTLPVSVNLGVRELLDPDLPDTVAAALREHGVPADRLVLEISERTLIADAETDAAAEAAARLRALGVGLTLDDFGTGHFTLAQLAGLPLDEVKIHDSLTARLSDEASGGRTVVRAAIALVRELGMRATAEGVRNAEMARAAAESGCHAAQGHHFSEPLAPRDVPPWLAAHGTGAPAHPRA</sequence>
<accession>A0A7K2IUW4</accession>
<feature type="transmembrane region" description="Helical" evidence="2">
    <location>
        <begin position="200"/>
        <end position="217"/>
    </location>
</feature>
<dbReference type="Proteomes" id="UP001585053">
    <property type="component" value="Unassembled WGS sequence"/>
</dbReference>
<dbReference type="PANTHER" id="PTHR44757:SF2">
    <property type="entry name" value="BIOFILM ARCHITECTURE MAINTENANCE PROTEIN MBAA"/>
    <property type="match status" value="1"/>
</dbReference>
<dbReference type="SMART" id="SM00052">
    <property type="entry name" value="EAL"/>
    <property type="match status" value="1"/>
</dbReference>
<evidence type="ECO:0000313" key="5">
    <source>
        <dbReference type="EMBL" id="MFB8769263.1"/>
    </source>
</evidence>
<dbReference type="CDD" id="cd01949">
    <property type="entry name" value="GGDEF"/>
    <property type="match status" value="1"/>
</dbReference>
<evidence type="ECO:0000256" key="1">
    <source>
        <dbReference type="SAM" id="MobiDB-lite"/>
    </source>
</evidence>
<dbReference type="Pfam" id="PF00563">
    <property type="entry name" value="EAL"/>
    <property type="match status" value="1"/>
</dbReference>
<dbReference type="FunFam" id="3.30.70.270:FF:000001">
    <property type="entry name" value="Diguanylate cyclase domain protein"/>
    <property type="match status" value="1"/>
</dbReference>